<gene>
    <name evidence="4" type="primary">LOC104587080</name>
</gene>
<dbReference type="KEGG" id="nnu:104587080"/>
<dbReference type="OrthoDB" id="1936278at2759"/>
<evidence type="ECO:0000256" key="1">
    <source>
        <dbReference type="ARBA" id="ARBA00006974"/>
    </source>
</evidence>
<keyword evidence="3" id="KW-1185">Reference proteome</keyword>
<reference evidence="4" key="1">
    <citation type="submission" date="2025-08" db="UniProtKB">
        <authorList>
            <consortium name="RefSeq"/>
        </authorList>
    </citation>
    <scope>IDENTIFICATION</scope>
</reference>
<dbReference type="GO" id="GO:0009733">
    <property type="term" value="P:response to auxin"/>
    <property type="evidence" value="ECO:0007669"/>
    <property type="project" value="InterPro"/>
</dbReference>
<dbReference type="PANTHER" id="PTHR31175:SF120">
    <property type="entry name" value="OS09G0547100 PROTEIN"/>
    <property type="match status" value="1"/>
</dbReference>
<dbReference type="Proteomes" id="UP000189703">
    <property type="component" value="Unplaced"/>
</dbReference>
<dbReference type="GeneID" id="104587080"/>
<dbReference type="InterPro" id="IPR003676">
    <property type="entry name" value="SAUR_fam"/>
</dbReference>
<dbReference type="PANTHER" id="PTHR31175">
    <property type="entry name" value="AUXIN-RESPONSIVE FAMILY PROTEIN"/>
    <property type="match status" value="1"/>
</dbReference>
<organism evidence="3 4">
    <name type="scientific">Nelumbo nucifera</name>
    <name type="common">Sacred lotus</name>
    <dbReference type="NCBI Taxonomy" id="4432"/>
    <lineage>
        <taxon>Eukaryota</taxon>
        <taxon>Viridiplantae</taxon>
        <taxon>Streptophyta</taxon>
        <taxon>Embryophyta</taxon>
        <taxon>Tracheophyta</taxon>
        <taxon>Spermatophyta</taxon>
        <taxon>Magnoliopsida</taxon>
        <taxon>Proteales</taxon>
        <taxon>Nelumbonaceae</taxon>
        <taxon>Nelumbo</taxon>
    </lineage>
</organism>
<dbReference type="OMA" id="KKHTMIN"/>
<dbReference type="AlphaFoldDB" id="A0A1U7YUD2"/>
<accession>A0A1U7YUD2</accession>
<protein>
    <submittedName>
        <fullName evidence="4">Auxin-responsive protein SAUR68-like</fullName>
    </submittedName>
</protein>
<evidence type="ECO:0000313" key="3">
    <source>
        <dbReference type="Proteomes" id="UP000189703"/>
    </source>
</evidence>
<feature type="compositionally biased region" description="Low complexity" evidence="2">
    <location>
        <begin position="133"/>
        <end position="147"/>
    </location>
</feature>
<proteinExistence type="inferred from homology"/>
<dbReference type="Pfam" id="PF02519">
    <property type="entry name" value="Auxin_inducible"/>
    <property type="match status" value="1"/>
</dbReference>
<evidence type="ECO:0000256" key="2">
    <source>
        <dbReference type="SAM" id="MobiDB-lite"/>
    </source>
</evidence>
<dbReference type="eggNOG" id="ENOG502S4GQ">
    <property type="taxonomic scope" value="Eukaryota"/>
</dbReference>
<comment type="similarity">
    <text evidence="1">Belongs to the ARG7 family.</text>
</comment>
<sequence length="153" mass="16991">MISTKKLLAMAKKWQKAAAIGRRRLSLGRSSADGEACYNNPKQPVASKGHFVVYTVDKKRFVVPLAYLNNNIIRQLFRMSEEEFGLPGEGPITLPCDAVFMEYVISLLRRRVPQHLENSLITSLATGRCFASSSSSSSISQGQTQQQTLLHGF</sequence>
<name>A0A1U7YUD2_NELNU</name>
<evidence type="ECO:0000313" key="4">
    <source>
        <dbReference type="RefSeq" id="XP_010242834.1"/>
    </source>
</evidence>
<dbReference type="FunCoup" id="A0A1U7YUD2">
    <property type="interactions" value="564"/>
</dbReference>
<feature type="region of interest" description="Disordered" evidence="2">
    <location>
        <begin position="133"/>
        <end position="153"/>
    </location>
</feature>
<dbReference type="RefSeq" id="XP_010242834.1">
    <property type="nucleotide sequence ID" value="XM_010244532.2"/>
</dbReference>